<dbReference type="SUPFAM" id="SSF53474">
    <property type="entry name" value="alpha/beta-Hydrolases"/>
    <property type="match status" value="1"/>
</dbReference>
<dbReference type="Gene3D" id="3.40.50.1820">
    <property type="entry name" value="alpha/beta hydrolase"/>
    <property type="match status" value="1"/>
</dbReference>
<sequence>MDKIQHSTISTNGINIHFASIGSGPVVLFLHGFPELWYSWRHQLLFLASKGFRAIAPDLRGFGDSDAPPSPSSYTPHHIVGDLIGLLDHLGIDQVFLVGHDWGAMMAWYFCLFRPDRVKALVNLSVHYTPRNPAGSPLAVTRRYLGDDFYICKFQVNAVDSLNSSVISEIEWLRSHWEPGVAEADFGSVDTATMMKKFLTMRDPRPAIIPNGFKTLLETPEILPSWLTEEDIEYFASKFSKTGFTGGFNYYRALDITWELTGPWSRAQIKVPTKFIVGDLDLVYNFPGAKEYIHGGGFKKDVPLLEDVVVIEGAAHFINQEKPDEISSLIYDFITKF</sequence>
<dbReference type="PANTHER" id="PTHR43329">
    <property type="entry name" value="EPOXIDE HYDROLASE"/>
    <property type="match status" value="1"/>
</dbReference>
<dbReference type="PRINTS" id="PR00111">
    <property type="entry name" value="ABHYDROLASE"/>
</dbReference>
<keyword evidence="1 4" id="KW-0378">Hydrolase</keyword>
<gene>
    <name evidence="4" type="ORF">E5676_scaffold655G001170</name>
</gene>
<dbReference type="PRINTS" id="PR00412">
    <property type="entry name" value="EPOXHYDRLASE"/>
</dbReference>
<protein>
    <submittedName>
        <fullName evidence="4">Bifunctional epoxide hydrolase 2-like</fullName>
    </submittedName>
</protein>
<feature type="domain" description="AB hydrolase-1" evidence="3">
    <location>
        <begin position="25"/>
        <end position="210"/>
    </location>
</feature>
<dbReference type="EMBL" id="SSTD01001661">
    <property type="protein sequence ID" value="TYK29514.1"/>
    <property type="molecule type" value="Genomic_DNA"/>
</dbReference>
<dbReference type="GO" id="GO:0016787">
    <property type="term" value="F:hydrolase activity"/>
    <property type="evidence" value="ECO:0007669"/>
    <property type="project" value="UniProtKB-KW"/>
</dbReference>
<accession>A0A5D3E108</accession>
<dbReference type="Pfam" id="PF00561">
    <property type="entry name" value="Abhydrolase_1"/>
    <property type="match status" value="1"/>
</dbReference>
<comment type="similarity">
    <text evidence="2">Belongs to the AB hydrolase superfamily. Epoxide hydrolase family.</text>
</comment>
<dbReference type="InterPro" id="IPR000639">
    <property type="entry name" value="Epox_hydrolase-like"/>
</dbReference>
<reference evidence="4 5" key="1">
    <citation type="submission" date="2019-08" db="EMBL/GenBank/DDBJ databases">
        <title>Draft genome sequences of two oriental melons (Cucumis melo L. var makuwa).</title>
        <authorList>
            <person name="Kwon S.-Y."/>
        </authorList>
    </citation>
    <scope>NUCLEOTIDE SEQUENCE [LARGE SCALE GENOMIC DNA]</scope>
    <source>
        <strain evidence="5">cv. Chang Bougi</strain>
        <tissue evidence="4">Leaf</tissue>
    </source>
</reference>
<dbReference type="AlphaFoldDB" id="A0A5D3E108"/>
<evidence type="ECO:0000256" key="1">
    <source>
        <dbReference type="ARBA" id="ARBA00022801"/>
    </source>
</evidence>
<comment type="caution">
    <text evidence="4">The sequence shown here is derived from an EMBL/GenBank/DDBJ whole genome shotgun (WGS) entry which is preliminary data.</text>
</comment>
<evidence type="ECO:0000259" key="3">
    <source>
        <dbReference type="Pfam" id="PF00561"/>
    </source>
</evidence>
<evidence type="ECO:0000313" key="4">
    <source>
        <dbReference type="EMBL" id="TYK29514.1"/>
    </source>
</evidence>
<organism evidence="4 5">
    <name type="scientific">Cucumis melo var. makuwa</name>
    <name type="common">Oriental melon</name>
    <dbReference type="NCBI Taxonomy" id="1194695"/>
    <lineage>
        <taxon>Eukaryota</taxon>
        <taxon>Viridiplantae</taxon>
        <taxon>Streptophyta</taxon>
        <taxon>Embryophyta</taxon>
        <taxon>Tracheophyta</taxon>
        <taxon>Spermatophyta</taxon>
        <taxon>Magnoliopsida</taxon>
        <taxon>eudicotyledons</taxon>
        <taxon>Gunneridae</taxon>
        <taxon>Pentapetalae</taxon>
        <taxon>rosids</taxon>
        <taxon>fabids</taxon>
        <taxon>Cucurbitales</taxon>
        <taxon>Cucurbitaceae</taxon>
        <taxon>Benincaseae</taxon>
        <taxon>Cucumis</taxon>
    </lineage>
</organism>
<name>A0A5D3E108_CUCMM</name>
<dbReference type="InterPro" id="IPR029058">
    <property type="entry name" value="AB_hydrolase_fold"/>
</dbReference>
<evidence type="ECO:0000256" key="2">
    <source>
        <dbReference type="ARBA" id="ARBA00038334"/>
    </source>
</evidence>
<dbReference type="Proteomes" id="UP000321947">
    <property type="component" value="Unassembled WGS sequence"/>
</dbReference>
<dbReference type="InterPro" id="IPR000073">
    <property type="entry name" value="AB_hydrolase_1"/>
</dbReference>
<evidence type="ECO:0000313" key="5">
    <source>
        <dbReference type="Proteomes" id="UP000321947"/>
    </source>
</evidence>
<proteinExistence type="inferred from homology"/>